<keyword evidence="2" id="KW-0229">DNA integration</keyword>
<keyword evidence="4" id="KW-0233">DNA recombination</keyword>
<dbReference type="GO" id="GO:0003677">
    <property type="term" value="F:DNA binding"/>
    <property type="evidence" value="ECO:0007669"/>
    <property type="project" value="UniProtKB-KW"/>
</dbReference>
<dbReference type="GO" id="GO:0015074">
    <property type="term" value="P:DNA integration"/>
    <property type="evidence" value="ECO:0007669"/>
    <property type="project" value="UniProtKB-KW"/>
</dbReference>
<feature type="active site" description="O-(5'-phospho-DNA)-serine intermediate" evidence="5 6">
    <location>
        <position position="9"/>
    </location>
</feature>
<dbReference type="OrthoDB" id="9797501at2"/>
<dbReference type="PROSITE" id="PS00397">
    <property type="entry name" value="RECOMBINASES_1"/>
    <property type="match status" value="1"/>
</dbReference>
<feature type="domain" description="Resolvase/invertase-type recombinase catalytic" evidence="7">
    <location>
        <begin position="1"/>
        <end position="134"/>
    </location>
</feature>
<dbReference type="CDD" id="cd03768">
    <property type="entry name" value="SR_ResInv"/>
    <property type="match status" value="1"/>
</dbReference>
<evidence type="ECO:0000256" key="2">
    <source>
        <dbReference type="ARBA" id="ARBA00022908"/>
    </source>
</evidence>
<reference evidence="9" key="1">
    <citation type="submission" date="2016-11" db="EMBL/GenBank/DDBJ databases">
        <authorList>
            <person name="Varghese N."/>
            <person name="Submissions S."/>
        </authorList>
    </citation>
    <scope>NUCLEOTIDE SEQUENCE [LARGE SCALE GENOMIC DNA]</scope>
    <source>
        <strain evidence="9">DSM 15285</strain>
    </source>
</reference>
<accession>A0A1M5TXA4</accession>
<dbReference type="EMBL" id="FQXH01000048">
    <property type="protein sequence ID" value="SHH55422.1"/>
    <property type="molecule type" value="Genomic_DNA"/>
</dbReference>
<protein>
    <submittedName>
        <fullName evidence="8">Site-specific DNA recombinase</fullName>
    </submittedName>
</protein>
<dbReference type="PROSITE" id="PS51736">
    <property type="entry name" value="RECOMBINASES_3"/>
    <property type="match status" value="1"/>
</dbReference>
<evidence type="ECO:0000256" key="3">
    <source>
        <dbReference type="ARBA" id="ARBA00023125"/>
    </source>
</evidence>
<comment type="similarity">
    <text evidence="1">Belongs to the site-specific recombinase resolvase family.</text>
</comment>
<dbReference type="InterPro" id="IPR006118">
    <property type="entry name" value="Recombinase_CS"/>
</dbReference>
<dbReference type="RefSeq" id="WP_072726578.1">
    <property type="nucleotide sequence ID" value="NZ_FQXH01000048.1"/>
</dbReference>
<dbReference type="InterPro" id="IPR006119">
    <property type="entry name" value="Resolv_N"/>
</dbReference>
<evidence type="ECO:0000313" key="8">
    <source>
        <dbReference type="EMBL" id="SHH55422.1"/>
    </source>
</evidence>
<dbReference type="SMART" id="SM00857">
    <property type="entry name" value="Resolvase"/>
    <property type="match status" value="1"/>
</dbReference>
<dbReference type="InterPro" id="IPR050639">
    <property type="entry name" value="SSR_resolvase"/>
</dbReference>
<dbReference type="Pfam" id="PF00239">
    <property type="entry name" value="Resolvase"/>
    <property type="match status" value="1"/>
</dbReference>
<evidence type="ECO:0000259" key="7">
    <source>
        <dbReference type="PROSITE" id="PS51736"/>
    </source>
</evidence>
<dbReference type="PANTHER" id="PTHR30461">
    <property type="entry name" value="DNA-INVERTASE FROM LAMBDOID PROPHAGE"/>
    <property type="match status" value="1"/>
</dbReference>
<dbReference type="Proteomes" id="UP000242520">
    <property type="component" value="Unassembled WGS sequence"/>
</dbReference>
<dbReference type="AlphaFoldDB" id="A0A1M5TXA4"/>
<evidence type="ECO:0000256" key="5">
    <source>
        <dbReference type="PIRSR" id="PIRSR606118-50"/>
    </source>
</evidence>
<sequence length="191" mass="22346">MKVGYIRVSTVEQNEDRQKVLMKKNGIEKLFIDKCSGKDTNRPKLKELMEFVRKGDTVYVESFSRLARSTKDLLELVKSLNDKGVNLISFKENIDTTTPHGKLMLTMLGAIAEFERDCLLERQREGIALAKAKGKYKGRKKIGYPNNWEEVYNRYKTRKITATKAMEILSLKRNTFYKLKKEWEQKQENIK</sequence>
<keyword evidence="3" id="KW-0238">DNA-binding</keyword>
<dbReference type="STRING" id="1123350.SAMN02744040_02332"/>
<dbReference type="Gene3D" id="3.40.50.1390">
    <property type="entry name" value="Resolvase, N-terminal catalytic domain"/>
    <property type="match status" value="1"/>
</dbReference>
<evidence type="ECO:0000256" key="4">
    <source>
        <dbReference type="ARBA" id="ARBA00023172"/>
    </source>
</evidence>
<evidence type="ECO:0000256" key="6">
    <source>
        <dbReference type="PROSITE-ProRule" id="PRU10137"/>
    </source>
</evidence>
<dbReference type="SUPFAM" id="SSF53041">
    <property type="entry name" value="Resolvase-like"/>
    <property type="match status" value="1"/>
</dbReference>
<name>A0A1M5TXA4_9FIRM</name>
<keyword evidence="9" id="KW-1185">Reference proteome</keyword>
<evidence type="ECO:0000256" key="1">
    <source>
        <dbReference type="ARBA" id="ARBA00009913"/>
    </source>
</evidence>
<organism evidence="8 9">
    <name type="scientific">Tepidibacter thalassicus DSM 15285</name>
    <dbReference type="NCBI Taxonomy" id="1123350"/>
    <lineage>
        <taxon>Bacteria</taxon>
        <taxon>Bacillati</taxon>
        <taxon>Bacillota</taxon>
        <taxon>Clostridia</taxon>
        <taxon>Peptostreptococcales</taxon>
        <taxon>Peptostreptococcaceae</taxon>
        <taxon>Tepidibacter</taxon>
    </lineage>
</organism>
<dbReference type="FunFam" id="3.40.50.1390:FF:000001">
    <property type="entry name" value="DNA recombinase"/>
    <property type="match status" value="1"/>
</dbReference>
<gene>
    <name evidence="8" type="ORF">SAMN02744040_02332</name>
</gene>
<dbReference type="GO" id="GO:0000150">
    <property type="term" value="F:DNA strand exchange activity"/>
    <property type="evidence" value="ECO:0007669"/>
    <property type="project" value="InterPro"/>
</dbReference>
<evidence type="ECO:0000313" key="9">
    <source>
        <dbReference type="Proteomes" id="UP000242520"/>
    </source>
</evidence>
<dbReference type="PANTHER" id="PTHR30461:SF26">
    <property type="entry name" value="RESOLVASE HOMOLOG YNEB"/>
    <property type="match status" value="1"/>
</dbReference>
<dbReference type="InterPro" id="IPR036162">
    <property type="entry name" value="Resolvase-like_N_sf"/>
</dbReference>
<proteinExistence type="inferred from homology"/>